<dbReference type="Proteomes" id="UP000438760">
    <property type="component" value="Unassembled WGS sequence"/>
</dbReference>
<name>A0A6I3LL83_9FLAO</name>
<dbReference type="AlphaFoldDB" id="A0A6I3LL83"/>
<proteinExistence type="predicted"/>
<gene>
    <name evidence="1" type="ORF">GJV76_01060</name>
</gene>
<organism evidence="1 2">
    <name type="scientific">Myroides albus</name>
    <dbReference type="NCBI Taxonomy" id="2562892"/>
    <lineage>
        <taxon>Bacteria</taxon>
        <taxon>Pseudomonadati</taxon>
        <taxon>Bacteroidota</taxon>
        <taxon>Flavobacteriia</taxon>
        <taxon>Flavobacteriales</taxon>
        <taxon>Flavobacteriaceae</taxon>
        <taxon>Myroides</taxon>
    </lineage>
</organism>
<dbReference type="OrthoDB" id="1450787at2"/>
<accession>A0A6I3LL83</accession>
<dbReference type="EMBL" id="WMJX01000001">
    <property type="protein sequence ID" value="MTG96745.1"/>
    <property type="molecule type" value="Genomic_DNA"/>
</dbReference>
<sequence length="116" mass="13206">MNKYNKYIAWLLCLVFALFGAEKINFAVENSCSKKLTYCPTASLYVYNISSSKVNSDNEPTSEKLTNIICETFFINNIVIPEIKGSTIHYLFAPFFFKHRIHSTPYITAIDPPPIA</sequence>
<keyword evidence="2" id="KW-1185">Reference proteome</keyword>
<evidence type="ECO:0000313" key="1">
    <source>
        <dbReference type="EMBL" id="MTG96745.1"/>
    </source>
</evidence>
<comment type="caution">
    <text evidence="1">The sequence shown here is derived from an EMBL/GenBank/DDBJ whole genome shotgun (WGS) entry which is preliminary data.</text>
</comment>
<dbReference type="RefSeq" id="WP_155090790.1">
    <property type="nucleotide sequence ID" value="NZ_CP102754.1"/>
</dbReference>
<evidence type="ECO:0000313" key="2">
    <source>
        <dbReference type="Proteomes" id="UP000438760"/>
    </source>
</evidence>
<protein>
    <submittedName>
        <fullName evidence="1">Uncharacterized protein</fullName>
    </submittedName>
</protein>
<reference evidence="1 2" key="1">
    <citation type="submission" date="2019-11" db="EMBL/GenBank/DDBJ databases">
        <title>Genome of Strain BIT-d1.</title>
        <authorList>
            <person name="Yang Y."/>
        </authorList>
    </citation>
    <scope>NUCLEOTIDE SEQUENCE [LARGE SCALE GENOMIC DNA]</scope>
    <source>
        <strain evidence="1 2">BIT-d1</strain>
    </source>
</reference>